<reference evidence="3" key="1">
    <citation type="journal article" date="2019" name="Int. J. Syst. Evol. Microbiol.">
        <title>The Global Catalogue of Microorganisms (GCM) 10K type strain sequencing project: providing services to taxonomists for standard genome sequencing and annotation.</title>
        <authorList>
            <consortium name="The Broad Institute Genomics Platform"/>
            <consortium name="The Broad Institute Genome Sequencing Center for Infectious Disease"/>
            <person name="Wu L."/>
            <person name="Ma J."/>
        </authorList>
    </citation>
    <scope>NUCLEOTIDE SEQUENCE [LARGE SCALE GENOMIC DNA]</scope>
    <source>
        <strain evidence="3">CECT 7131</strain>
    </source>
</reference>
<name>A0ABT8A588_9PROT</name>
<dbReference type="Proteomes" id="UP001529369">
    <property type="component" value="Unassembled WGS sequence"/>
</dbReference>
<evidence type="ECO:0000313" key="3">
    <source>
        <dbReference type="Proteomes" id="UP001529369"/>
    </source>
</evidence>
<feature type="signal peptide" evidence="1">
    <location>
        <begin position="1"/>
        <end position="20"/>
    </location>
</feature>
<keyword evidence="3" id="KW-1185">Reference proteome</keyword>
<organism evidence="2 3">
    <name type="scientific">Paeniroseomonas aquatica</name>
    <dbReference type="NCBI Taxonomy" id="373043"/>
    <lineage>
        <taxon>Bacteria</taxon>
        <taxon>Pseudomonadati</taxon>
        <taxon>Pseudomonadota</taxon>
        <taxon>Alphaproteobacteria</taxon>
        <taxon>Acetobacterales</taxon>
        <taxon>Acetobacteraceae</taxon>
        <taxon>Paeniroseomonas</taxon>
    </lineage>
</organism>
<accession>A0ABT8A588</accession>
<proteinExistence type="predicted"/>
<comment type="caution">
    <text evidence="2">The sequence shown here is derived from an EMBL/GenBank/DDBJ whole genome shotgun (WGS) entry which is preliminary data.</text>
</comment>
<keyword evidence="1" id="KW-0732">Signal</keyword>
<dbReference type="RefSeq" id="WP_290316508.1">
    <property type="nucleotide sequence ID" value="NZ_JAUFPN010000108.1"/>
</dbReference>
<evidence type="ECO:0000313" key="2">
    <source>
        <dbReference type="EMBL" id="MDN3564703.1"/>
    </source>
</evidence>
<feature type="chain" id="PRO_5047492569" evidence="1">
    <location>
        <begin position="21"/>
        <end position="41"/>
    </location>
</feature>
<sequence length="41" mass="4218">MKAFLIGIAAAAGLAAIAAAVLDTEVQRSAGERYQTEAVRL</sequence>
<evidence type="ECO:0000256" key="1">
    <source>
        <dbReference type="SAM" id="SignalP"/>
    </source>
</evidence>
<gene>
    <name evidence="2" type="ORF">QWZ14_10030</name>
</gene>
<protein>
    <submittedName>
        <fullName evidence="2">Uncharacterized protein</fullName>
    </submittedName>
</protein>
<dbReference type="EMBL" id="JAUFPN010000108">
    <property type="protein sequence ID" value="MDN3564703.1"/>
    <property type="molecule type" value="Genomic_DNA"/>
</dbReference>